<dbReference type="Gene3D" id="3.40.190.10">
    <property type="entry name" value="Periplasmic binding protein-like II"/>
    <property type="match status" value="1"/>
</dbReference>
<proteinExistence type="inferred from homology"/>
<reference evidence="9 10" key="1">
    <citation type="journal article" date="2019" name="Syst. Appl. Microbiol.">
        <title>Characterization of Bifidobacterium species in feaces of the Egyptian fruit bat: Description of B. vespertilionis sp. nov. and B. rousetti sp. nov.</title>
        <authorList>
            <person name="Modesto M."/>
            <person name="Satti M."/>
            <person name="Watanabe K."/>
            <person name="Puglisi E."/>
            <person name="Morelli L."/>
            <person name="Huang C.-H."/>
            <person name="Liou J.-S."/>
            <person name="Miyashita M."/>
            <person name="Tamura T."/>
            <person name="Saito S."/>
            <person name="Mori K."/>
            <person name="Huang L."/>
            <person name="Sciavilla P."/>
            <person name="Sandri C."/>
            <person name="Spiezio C."/>
            <person name="Vitali F."/>
            <person name="Cavalieri D."/>
            <person name="Perpetuini G."/>
            <person name="Tofalo R."/>
            <person name="Bonetti A."/>
            <person name="Arita M."/>
            <person name="Mattarelli P."/>
        </authorList>
    </citation>
    <scope>NUCLEOTIDE SEQUENCE [LARGE SCALE GENOMIC DNA]</scope>
    <source>
        <strain evidence="7 10">RST16</strain>
        <strain evidence="8 9">RST8</strain>
    </source>
</reference>
<dbReference type="GO" id="GO:1904680">
    <property type="term" value="F:peptide transmembrane transporter activity"/>
    <property type="evidence" value="ECO:0007669"/>
    <property type="project" value="TreeGrafter"/>
</dbReference>
<sequence length="558" mass="61847">MTAIKDLWHTTWRKTAAAAIAAVCAVSLAGCGLNTSVGTAATAAGTSAQSTDTVRYALWSNPNGQFNPVTYFTDYDRAIIFNVYSRLVVLDAQQNYQPSLAKSYNWSADGKELTFELRDNVKWHDGEPFTAQDVVYTYAATANKDFPLDPSTLVQHLEGYEDYHAGKTQDFAGITAPDDHTVVFHFATPYSGALATFADKPVLAKHVWEKVPIAQWKTATDLLKHPIGTGPYKFKEFVDGQYVALEANPDYFEGAPATKNLIFKIVSPDTLQTAVINKEVDIAEISNFNSKELDAYKQQGVNIVEGEGNGGQYLTFDTKNPKLADKRVRQALLYAINRKGIIDSLLYGHGITFNAQAHPSDPLYPKDLNSYDYSPEKAKELLKEAGWTDTDGDGFLDKDGQKFTFTINFPTGNKTRELSAPIIQKNFQDIGIDAQLSQADFNTTLAILQDPNKQYDGVLMGGTFRPQQYGSANWWSRWGEDGESKAALDKVNETTDPTALAQAVSQYLHLENDEVPFAFLYIPNQGTAVRPEVKNFERSTYEIFSNVSKWSVSPSQAQ</sequence>
<feature type="signal peptide" evidence="5">
    <location>
        <begin position="1"/>
        <end position="29"/>
    </location>
</feature>
<accession>A0A5J5DSC7</accession>
<dbReference type="PANTHER" id="PTHR30290">
    <property type="entry name" value="PERIPLASMIC BINDING COMPONENT OF ABC TRANSPORTER"/>
    <property type="match status" value="1"/>
</dbReference>
<evidence type="ECO:0000259" key="6">
    <source>
        <dbReference type="Pfam" id="PF00496"/>
    </source>
</evidence>
<keyword evidence="10" id="KW-1185">Reference proteome</keyword>
<name>A0A5J5DSC7_9BIFI</name>
<keyword evidence="4 5" id="KW-0732">Signal</keyword>
<evidence type="ECO:0000256" key="4">
    <source>
        <dbReference type="ARBA" id="ARBA00022729"/>
    </source>
</evidence>
<evidence type="ECO:0000256" key="1">
    <source>
        <dbReference type="ARBA" id="ARBA00004193"/>
    </source>
</evidence>
<dbReference type="InterPro" id="IPR039424">
    <property type="entry name" value="SBP_5"/>
</dbReference>
<organism evidence="8 9">
    <name type="scientific">Bifidobacterium vespertilionis</name>
    <dbReference type="NCBI Taxonomy" id="2562524"/>
    <lineage>
        <taxon>Bacteria</taxon>
        <taxon>Bacillati</taxon>
        <taxon>Actinomycetota</taxon>
        <taxon>Actinomycetes</taxon>
        <taxon>Bifidobacteriales</taxon>
        <taxon>Bifidobacteriaceae</taxon>
        <taxon>Bifidobacterium</taxon>
    </lineage>
</organism>
<dbReference type="OrthoDB" id="3225986at2"/>
<feature type="chain" id="PRO_5039168753" evidence="5">
    <location>
        <begin position="30"/>
        <end position="558"/>
    </location>
</feature>
<dbReference type="Proteomes" id="UP000374630">
    <property type="component" value="Unassembled WGS sequence"/>
</dbReference>
<evidence type="ECO:0000313" key="8">
    <source>
        <dbReference type="EMBL" id="KAA8821780.1"/>
    </source>
</evidence>
<dbReference type="PIRSF" id="PIRSF002741">
    <property type="entry name" value="MppA"/>
    <property type="match status" value="1"/>
</dbReference>
<dbReference type="GO" id="GO:0015833">
    <property type="term" value="P:peptide transport"/>
    <property type="evidence" value="ECO:0007669"/>
    <property type="project" value="TreeGrafter"/>
</dbReference>
<dbReference type="EMBL" id="RZOA01000025">
    <property type="protein sequence ID" value="KAA8821780.1"/>
    <property type="molecule type" value="Genomic_DNA"/>
</dbReference>
<evidence type="ECO:0000256" key="3">
    <source>
        <dbReference type="ARBA" id="ARBA00022448"/>
    </source>
</evidence>
<dbReference type="PROSITE" id="PS01040">
    <property type="entry name" value="SBP_BACTERIAL_5"/>
    <property type="match status" value="1"/>
</dbReference>
<evidence type="ECO:0000313" key="9">
    <source>
        <dbReference type="Proteomes" id="UP000345527"/>
    </source>
</evidence>
<dbReference type="InterPro" id="IPR023765">
    <property type="entry name" value="SBP_5_CS"/>
</dbReference>
<evidence type="ECO:0000256" key="5">
    <source>
        <dbReference type="SAM" id="SignalP"/>
    </source>
</evidence>
<dbReference type="Proteomes" id="UP000345527">
    <property type="component" value="Unassembled WGS sequence"/>
</dbReference>
<dbReference type="PROSITE" id="PS51257">
    <property type="entry name" value="PROKAR_LIPOPROTEIN"/>
    <property type="match status" value="1"/>
</dbReference>
<dbReference type="InterPro" id="IPR000914">
    <property type="entry name" value="SBP_5_dom"/>
</dbReference>
<dbReference type="SUPFAM" id="SSF53850">
    <property type="entry name" value="Periplasmic binding protein-like II"/>
    <property type="match status" value="1"/>
</dbReference>
<dbReference type="RefSeq" id="WP_150354849.1">
    <property type="nucleotide sequence ID" value="NZ_RZNZ01000021.1"/>
</dbReference>
<comment type="caution">
    <text evidence="8">The sequence shown here is derived from an EMBL/GenBank/DDBJ whole genome shotgun (WGS) entry which is preliminary data.</text>
</comment>
<dbReference type="Pfam" id="PF00496">
    <property type="entry name" value="SBP_bac_5"/>
    <property type="match status" value="1"/>
</dbReference>
<evidence type="ECO:0000313" key="7">
    <source>
        <dbReference type="EMBL" id="KAA8816696.1"/>
    </source>
</evidence>
<evidence type="ECO:0000256" key="2">
    <source>
        <dbReference type="ARBA" id="ARBA00005695"/>
    </source>
</evidence>
<comment type="similarity">
    <text evidence="2">Belongs to the bacterial solute-binding protein 5 family.</text>
</comment>
<evidence type="ECO:0000313" key="10">
    <source>
        <dbReference type="Proteomes" id="UP000374630"/>
    </source>
</evidence>
<gene>
    <name evidence="8" type="ORF">EM848_10345</name>
    <name evidence="7" type="ORF">EMO90_11310</name>
</gene>
<dbReference type="AlphaFoldDB" id="A0A5J5DSC7"/>
<dbReference type="PANTHER" id="PTHR30290:SF9">
    <property type="entry name" value="OLIGOPEPTIDE-BINDING PROTEIN APPA"/>
    <property type="match status" value="1"/>
</dbReference>
<dbReference type="GO" id="GO:0043190">
    <property type="term" value="C:ATP-binding cassette (ABC) transporter complex"/>
    <property type="evidence" value="ECO:0007669"/>
    <property type="project" value="InterPro"/>
</dbReference>
<dbReference type="EMBL" id="RZNZ01000021">
    <property type="protein sequence ID" value="KAA8816696.1"/>
    <property type="molecule type" value="Genomic_DNA"/>
</dbReference>
<dbReference type="Gene3D" id="3.90.76.10">
    <property type="entry name" value="Dipeptide-binding Protein, Domain 1"/>
    <property type="match status" value="1"/>
</dbReference>
<dbReference type="InterPro" id="IPR030678">
    <property type="entry name" value="Peptide/Ni-bd"/>
</dbReference>
<protein>
    <submittedName>
        <fullName evidence="8">ABC transporter substrate-binding protein</fullName>
    </submittedName>
</protein>
<dbReference type="Gene3D" id="3.10.105.10">
    <property type="entry name" value="Dipeptide-binding Protein, Domain 3"/>
    <property type="match status" value="1"/>
</dbReference>
<keyword evidence="3" id="KW-0813">Transport</keyword>
<comment type="subcellular location">
    <subcellularLocation>
        <location evidence="1">Cell membrane</location>
        <topology evidence="1">Lipid-anchor</topology>
    </subcellularLocation>
</comment>
<feature type="domain" description="Solute-binding protein family 5" evidence="6">
    <location>
        <begin position="96"/>
        <end position="465"/>
    </location>
</feature>
<dbReference type="GO" id="GO:0042597">
    <property type="term" value="C:periplasmic space"/>
    <property type="evidence" value="ECO:0007669"/>
    <property type="project" value="UniProtKB-ARBA"/>
</dbReference>